<dbReference type="PANTHER" id="PTHR28660:SF1">
    <property type="entry name" value="COILED-COIL DOMAIN-CONTAINING PROTEIN 73"/>
    <property type="match status" value="1"/>
</dbReference>
<proteinExistence type="predicted"/>
<keyword evidence="1" id="KW-0175">Coiled coil</keyword>
<evidence type="ECO:0000313" key="4">
    <source>
        <dbReference type="Proteomes" id="UP000503349"/>
    </source>
</evidence>
<feature type="coiled-coil region" evidence="1">
    <location>
        <begin position="107"/>
        <end position="141"/>
    </location>
</feature>
<sequence>MDFSADSETLPNYTTVEGLVLEEGLSLPNTHCKTQSEGTILLHLLECKTHLLEVVEELHIRRLLKYNLEKKSSELELEDVSKKLIKAKVTTVRHDKTHTPTGKEENIQQLHQKLDMESEMNKRLREENYALRAEKKTLKQEHEVKLEKGKEEEDKVAQLMESYAASKTSWDRENIVFLDRIKIEQQDLQAVKEAYDELHQKHTELSSQAKVQGLQIREVEMRDSSQSLSVSTQFFPTLEEEVRAGEPLNEPTSSSELSSFGSQLASSQAKNGLNSLDCLEDTDIVTKLVVTGATGGQGPLNNDQQYQFQQPLKPTTLFTSPVVSNHLCSLGSHFGTDNSTNSLEKVRENMLNGNMKDSGSNGPKRRLMKETTDKTDRQGENKGSAEDGGDTRNHETETKDRAQGEGIDGLEERGKIALHTSETPETQILAQSSADITIEKSNTRQVIDFMDTEPPPAVSDPSDFSQNLSPKVIENDAHFCHENKRCEIGKEEQLLHTLNSDDGQSISQGLNPVIQEVQTLFYTDVQTENTEPLNKLPCQIDQVSEKNTELFHKSTADFLTKLPNVSMSCSSQTNAVPLATPEEGIVSIQVLETNTAQTSPSFLPDITVIGDQMDEMCDTRGSKECLLLKSLVESQSLPPHWKFSEQKTGQGKSLLTDDHDGNFSAYNKGEDQSNVHSQVKYSETVHDPVEKCNLKYACLDLTMDTVDIESEVKSGSCQDHIIEQIGDEQTNKSKVDLRLHSNECAAGGHSDCSEQNPAKQMLLDNTESFLPSKKRYKSSFDWSSGQRKTASSRTQSDVLILPQFIEGTEQNTSWSGKNHKHPPSTKPMFLKSKHNKGDGFPLVISRASDLLNASSVSGTPASLRRPQQKEWEAVEETFRETIAADMESKASGSTSSSKVSSRPWQATSGCSGAYTSAAGHISESDWEPSCSQESEDQQSSLRAQISKIEQFLNAERLRLPKRQRTDN</sequence>
<feature type="compositionally biased region" description="Low complexity" evidence="2">
    <location>
        <begin position="889"/>
        <end position="901"/>
    </location>
</feature>
<feature type="region of interest" description="Disordered" evidence="2">
    <location>
        <begin position="885"/>
        <end position="944"/>
    </location>
</feature>
<dbReference type="Proteomes" id="UP000503349">
    <property type="component" value="Chromosome 4"/>
</dbReference>
<keyword evidence="4" id="KW-1185">Reference proteome</keyword>
<name>A0A6G1PGR1_CHAAH</name>
<feature type="compositionally biased region" description="Polar residues" evidence="2">
    <location>
        <begin position="352"/>
        <end position="361"/>
    </location>
</feature>
<reference evidence="3 4" key="1">
    <citation type="submission" date="2019-02" db="EMBL/GenBank/DDBJ databases">
        <title>Opniocepnalus argus genome.</title>
        <authorList>
            <person name="Zhou C."/>
            <person name="Xiao S."/>
        </authorList>
    </citation>
    <scope>NUCLEOTIDE SEQUENCE [LARGE SCALE GENOMIC DNA]</scope>
    <source>
        <strain evidence="3">OARG1902GOOAL</strain>
        <tissue evidence="3">Muscle</tissue>
    </source>
</reference>
<dbReference type="InterPro" id="IPR031650">
    <property type="entry name" value="CCDC73"/>
</dbReference>
<gene>
    <name evidence="3" type="ORF">EXN66_Car004860</name>
</gene>
<feature type="compositionally biased region" description="Basic and acidic residues" evidence="2">
    <location>
        <begin position="368"/>
        <end position="403"/>
    </location>
</feature>
<protein>
    <recommendedName>
        <fullName evidence="5">Coiled-coil domain-containing protein 73</fullName>
    </recommendedName>
</protein>
<feature type="compositionally biased region" description="Low complexity" evidence="2">
    <location>
        <begin position="927"/>
        <end position="940"/>
    </location>
</feature>
<accession>A0A6G1PGR1</accession>
<evidence type="ECO:0000256" key="2">
    <source>
        <dbReference type="SAM" id="MobiDB-lite"/>
    </source>
</evidence>
<evidence type="ECO:0000313" key="3">
    <source>
        <dbReference type="EMBL" id="KAF3689188.1"/>
    </source>
</evidence>
<dbReference type="AlphaFoldDB" id="A0A6G1PGR1"/>
<reference evidence="4" key="2">
    <citation type="submission" date="2019-02" db="EMBL/GenBank/DDBJ databases">
        <title>Opniocepnalus argus Var Kimnra genome.</title>
        <authorList>
            <person name="Zhou C."/>
            <person name="Xiao S."/>
        </authorList>
    </citation>
    <scope>NUCLEOTIDE SEQUENCE [LARGE SCALE GENOMIC DNA]</scope>
</reference>
<feature type="coiled-coil region" evidence="1">
    <location>
        <begin position="181"/>
        <end position="208"/>
    </location>
</feature>
<feature type="compositionally biased region" description="Low complexity" evidence="2">
    <location>
        <begin position="253"/>
        <end position="262"/>
    </location>
</feature>
<evidence type="ECO:0000256" key="1">
    <source>
        <dbReference type="SAM" id="Coils"/>
    </source>
</evidence>
<feature type="compositionally biased region" description="Polar residues" evidence="2">
    <location>
        <begin position="902"/>
        <end position="914"/>
    </location>
</feature>
<dbReference type="PANTHER" id="PTHR28660">
    <property type="entry name" value="COILED-COIL DOMAIN-CONTAINING PROTEIN 73"/>
    <property type="match status" value="1"/>
</dbReference>
<evidence type="ECO:0008006" key="5">
    <source>
        <dbReference type="Google" id="ProtNLM"/>
    </source>
</evidence>
<feature type="region of interest" description="Disordered" evidence="2">
    <location>
        <begin position="243"/>
        <end position="262"/>
    </location>
</feature>
<feature type="region of interest" description="Disordered" evidence="2">
    <location>
        <begin position="352"/>
        <end position="408"/>
    </location>
</feature>
<dbReference type="EMBL" id="CM015715">
    <property type="protein sequence ID" value="KAF3689188.1"/>
    <property type="molecule type" value="Genomic_DNA"/>
</dbReference>
<organism evidence="3 4">
    <name type="scientific">Channa argus</name>
    <name type="common">Northern snakehead</name>
    <name type="synonym">Ophicephalus argus</name>
    <dbReference type="NCBI Taxonomy" id="215402"/>
    <lineage>
        <taxon>Eukaryota</taxon>
        <taxon>Metazoa</taxon>
        <taxon>Chordata</taxon>
        <taxon>Craniata</taxon>
        <taxon>Vertebrata</taxon>
        <taxon>Euteleostomi</taxon>
        <taxon>Actinopterygii</taxon>
        <taxon>Neopterygii</taxon>
        <taxon>Teleostei</taxon>
        <taxon>Neoteleostei</taxon>
        <taxon>Acanthomorphata</taxon>
        <taxon>Anabantaria</taxon>
        <taxon>Anabantiformes</taxon>
        <taxon>Channoidei</taxon>
        <taxon>Channidae</taxon>
        <taxon>Channa</taxon>
    </lineage>
</organism>